<dbReference type="KEGG" id="rtg:NCTC13098_00697"/>
<dbReference type="EMBL" id="LR131271">
    <property type="protein sequence ID" value="VDR24409.1"/>
    <property type="molecule type" value="Genomic_DNA"/>
</dbReference>
<keyword evidence="6 9" id="KW-0482">Metalloprotease</keyword>
<accession>A0A3P8IQD4</accession>
<evidence type="ECO:0000256" key="7">
    <source>
        <dbReference type="SAM" id="MobiDB-lite"/>
    </source>
</evidence>
<comment type="cofactor">
    <cofactor evidence="1">
        <name>Zn(2+)</name>
        <dbReference type="ChEBI" id="CHEBI:29105"/>
    </cofactor>
</comment>
<dbReference type="Pfam" id="PF01434">
    <property type="entry name" value="Peptidase_M41"/>
    <property type="match status" value="1"/>
</dbReference>
<dbReference type="SUPFAM" id="SSF140990">
    <property type="entry name" value="FtsH protease domain-like"/>
    <property type="match status" value="1"/>
</dbReference>
<feature type="compositionally biased region" description="Polar residues" evidence="7">
    <location>
        <begin position="250"/>
        <end position="262"/>
    </location>
</feature>
<evidence type="ECO:0000256" key="6">
    <source>
        <dbReference type="ARBA" id="ARBA00023049"/>
    </source>
</evidence>
<dbReference type="PANTHER" id="PTHR23076:SF97">
    <property type="entry name" value="ATP-DEPENDENT ZINC METALLOPROTEASE YME1L1"/>
    <property type="match status" value="1"/>
</dbReference>
<evidence type="ECO:0000256" key="3">
    <source>
        <dbReference type="ARBA" id="ARBA00022723"/>
    </source>
</evidence>
<dbReference type="GO" id="GO:0004222">
    <property type="term" value="F:metalloendopeptidase activity"/>
    <property type="evidence" value="ECO:0007669"/>
    <property type="project" value="InterPro"/>
</dbReference>
<dbReference type="GO" id="GO:0005524">
    <property type="term" value="F:ATP binding"/>
    <property type="evidence" value="ECO:0007669"/>
    <property type="project" value="InterPro"/>
</dbReference>
<dbReference type="AlphaFoldDB" id="A0A3P8IQD4"/>
<feature type="compositionally biased region" description="Low complexity" evidence="7">
    <location>
        <begin position="226"/>
        <end position="238"/>
    </location>
</feature>
<proteinExistence type="predicted"/>
<keyword evidence="2 9" id="KW-0645">Protease</keyword>
<dbReference type="InterPro" id="IPR000642">
    <property type="entry name" value="Peptidase_M41"/>
</dbReference>
<organism evidence="9 10">
    <name type="scientific">Raoultella terrigena</name>
    <name type="common">Klebsiella terrigena</name>
    <dbReference type="NCBI Taxonomy" id="577"/>
    <lineage>
        <taxon>Bacteria</taxon>
        <taxon>Pseudomonadati</taxon>
        <taxon>Pseudomonadota</taxon>
        <taxon>Gammaproteobacteria</taxon>
        <taxon>Enterobacterales</taxon>
        <taxon>Enterobacteriaceae</taxon>
        <taxon>Klebsiella/Raoultella group</taxon>
        <taxon>Raoultella</taxon>
    </lineage>
</organism>
<name>A0A3P8IQD4_RAOTE</name>
<dbReference type="PANTHER" id="PTHR23076">
    <property type="entry name" value="METALLOPROTEASE M41 FTSH"/>
    <property type="match status" value="1"/>
</dbReference>
<dbReference type="GO" id="GO:0030163">
    <property type="term" value="P:protein catabolic process"/>
    <property type="evidence" value="ECO:0007669"/>
    <property type="project" value="TreeGrafter"/>
</dbReference>
<dbReference type="GO" id="GO:0046872">
    <property type="term" value="F:metal ion binding"/>
    <property type="evidence" value="ECO:0007669"/>
    <property type="project" value="UniProtKB-KW"/>
</dbReference>
<gene>
    <name evidence="9" type="primary">ftsH_3</name>
    <name evidence="9" type="ORF">NCTC13098_00697</name>
</gene>
<evidence type="ECO:0000313" key="9">
    <source>
        <dbReference type="EMBL" id="VDR24409.1"/>
    </source>
</evidence>
<evidence type="ECO:0000256" key="5">
    <source>
        <dbReference type="ARBA" id="ARBA00022833"/>
    </source>
</evidence>
<reference evidence="9 10" key="1">
    <citation type="submission" date="2018-12" db="EMBL/GenBank/DDBJ databases">
        <authorList>
            <consortium name="Pathogen Informatics"/>
        </authorList>
    </citation>
    <scope>NUCLEOTIDE SEQUENCE [LARGE SCALE GENOMIC DNA]</scope>
    <source>
        <strain evidence="9 10">NCTC13098</strain>
    </source>
</reference>
<dbReference type="Gene3D" id="1.20.58.760">
    <property type="entry name" value="Peptidase M41"/>
    <property type="match status" value="1"/>
</dbReference>
<evidence type="ECO:0000259" key="8">
    <source>
        <dbReference type="Pfam" id="PF01434"/>
    </source>
</evidence>
<sequence length="262" mass="29024">MVEFEKAKDKIMMGAERRSMVMTEAQKESTAYHEAGHAIIGRLVPEHDPVHKVTIIPRGRALGVTFFLPEGDAISASRQKLESQISTLYGGRLAEEIIYGVEHVSTGASNDIKVATNLARNMVTQWGFSDKLGPLLYAEEEGEVFLGRSVAKAKHMSDETARIIDQEVKSLVERNYNRARQILNDNLDILHSMKDALMKYETIDAPQIDDLMARRDVRPPAGWEDPGTNNSGNNGTPSAPRPVDEPRTPNPGNTMSEQLGDK</sequence>
<dbReference type="InterPro" id="IPR037219">
    <property type="entry name" value="Peptidase_M41-like"/>
</dbReference>
<dbReference type="GO" id="GO:0006508">
    <property type="term" value="P:proteolysis"/>
    <property type="evidence" value="ECO:0007669"/>
    <property type="project" value="UniProtKB-KW"/>
</dbReference>
<evidence type="ECO:0000256" key="4">
    <source>
        <dbReference type="ARBA" id="ARBA00022801"/>
    </source>
</evidence>
<dbReference type="Proteomes" id="UP000274346">
    <property type="component" value="Chromosome"/>
</dbReference>
<dbReference type="GO" id="GO:0005886">
    <property type="term" value="C:plasma membrane"/>
    <property type="evidence" value="ECO:0007669"/>
    <property type="project" value="TreeGrafter"/>
</dbReference>
<dbReference type="FunFam" id="1.20.58.760:FF:000001">
    <property type="entry name" value="ATP-dependent zinc metalloprotease FtsH"/>
    <property type="match status" value="1"/>
</dbReference>
<keyword evidence="3" id="KW-0479">Metal-binding</keyword>
<evidence type="ECO:0000256" key="1">
    <source>
        <dbReference type="ARBA" id="ARBA00001947"/>
    </source>
</evidence>
<evidence type="ECO:0000256" key="2">
    <source>
        <dbReference type="ARBA" id="ARBA00022670"/>
    </source>
</evidence>
<keyword evidence="5" id="KW-0862">Zinc</keyword>
<feature type="region of interest" description="Disordered" evidence="7">
    <location>
        <begin position="217"/>
        <end position="262"/>
    </location>
</feature>
<keyword evidence="4 9" id="KW-0378">Hydrolase</keyword>
<evidence type="ECO:0000313" key="10">
    <source>
        <dbReference type="Proteomes" id="UP000274346"/>
    </source>
</evidence>
<feature type="domain" description="Peptidase M41" evidence="8">
    <location>
        <begin position="20"/>
        <end position="210"/>
    </location>
</feature>
<dbReference type="GO" id="GO:0004176">
    <property type="term" value="F:ATP-dependent peptidase activity"/>
    <property type="evidence" value="ECO:0007669"/>
    <property type="project" value="InterPro"/>
</dbReference>
<dbReference type="EC" id="3.4.24.-" evidence="9"/>
<protein>
    <submittedName>
        <fullName evidence="9">ATP-dependent zinc metalloprotease FtsH</fullName>
        <ecNumber evidence="9">3.4.24.-</ecNumber>
    </submittedName>
</protein>